<accession>A0A7C9DX02</accession>
<dbReference type="EMBL" id="GISG01182034">
    <property type="protein sequence ID" value="MBA4654080.1"/>
    <property type="molecule type" value="Transcribed_RNA"/>
</dbReference>
<reference evidence="1" key="1">
    <citation type="journal article" date="2013" name="J. Plant Res.">
        <title>Effect of fungi and light on seed germination of three Opuntia species from semiarid lands of central Mexico.</title>
        <authorList>
            <person name="Delgado-Sanchez P."/>
            <person name="Jimenez-Bremont J.F."/>
            <person name="Guerrero-Gonzalez Mde L."/>
            <person name="Flores J."/>
        </authorList>
    </citation>
    <scope>NUCLEOTIDE SEQUENCE</scope>
    <source>
        <tissue evidence="1">Cladode</tissue>
    </source>
</reference>
<name>A0A7C9DX02_OPUST</name>
<proteinExistence type="predicted"/>
<organism evidence="1">
    <name type="scientific">Opuntia streptacantha</name>
    <name type="common">Prickly pear cactus</name>
    <name type="synonym">Opuntia cardona</name>
    <dbReference type="NCBI Taxonomy" id="393608"/>
    <lineage>
        <taxon>Eukaryota</taxon>
        <taxon>Viridiplantae</taxon>
        <taxon>Streptophyta</taxon>
        <taxon>Embryophyta</taxon>
        <taxon>Tracheophyta</taxon>
        <taxon>Spermatophyta</taxon>
        <taxon>Magnoliopsida</taxon>
        <taxon>eudicotyledons</taxon>
        <taxon>Gunneridae</taxon>
        <taxon>Pentapetalae</taxon>
        <taxon>Caryophyllales</taxon>
        <taxon>Cactineae</taxon>
        <taxon>Cactaceae</taxon>
        <taxon>Opuntioideae</taxon>
        <taxon>Opuntia</taxon>
    </lineage>
</organism>
<reference evidence="1" key="2">
    <citation type="submission" date="2020-07" db="EMBL/GenBank/DDBJ databases">
        <authorList>
            <person name="Vera ALvarez R."/>
            <person name="Arias-Moreno D.M."/>
            <person name="Jimenez-Jacinto V."/>
            <person name="Jimenez-Bremont J.F."/>
            <person name="Swaminathan K."/>
            <person name="Moose S.P."/>
            <person name="Guerrero-Gonzalez M.L."/>
            <person name="Marino-Ramirez L."/>
            <person name="Landsman D."/>
            <person name="Rodriguez-Kessler M."/>
            <person name="Delgado-Sanchez P."/>
        </authorList>
    </citation>
    <scope>NUCLEOTIDE SEQUENCE</scope>
    <source>
        <tissue evidence="1">Cladode</tissue>
    </source>
</reference>
<dbReference type="AlphaFoldDB" id="A0A7C9DX02"/>
<evidence type="ECO:0000313" key="1">
    <source>
        <dbReference type="EMBL" id="MBA4654080.1"/>
    </source>
</evidence>
<protein>
    <submittedName>
        <fullName evidence="1">Uncharacterized protein</fullName>
    </submittedName>
</protein>
<sequence length="125" mass="13754">MCGKQLADTRCGLMILPLLSYVTEQVTARTGTRIRYDHCLLTCANWTVFSVGVYVPFTTSKFFQTPFHFIHLDRNPSSLKFPSTHPSAIAKTRGKNPFAKCFSAPSQASALSRSCMSSPLTSSAL</sequence>